<organism evidence="1 2">
    <name type="scientific">Novosphingobium organovorum</name>
    <dbReference type="NCBI Taxonomy" id="2930092"/>
    <lineage>
        <taxon>Bacteria</taxon>
        <taxon>Pseudomonadati</taxon>
        <taxon>Pseudomonadota</taxon>
        <taxon>Alphaproteobacteria</taxon>
        <taxon>Sphingomonadales</taxon>
        <taxon>Sphingomonadaceae</taxon>
        <taxon>Novosphingobium</taxon>
    </lineage>
</organism>
<reference evidence="1" key="1">
    <citation type="submission" date="2022-03" db="EMBL/GenBank/DDBJ databases">
        <title>Identification of a novel bacterium isolated from mangrove sediments.</title>
        <authorList>
            <person name="Pan X."/>
        </authorList>
    </citation>
    <scope>NUCLEOTIDE SEQUENCE</scope>
    <source>
        <strain evidence="1">B1949</strain>
    </source>
</reference>
<sequence>AASSSASSSAPRRWSADAWALIRSGTGGVLGSGAYPATYGASQSGAIVRYRIAPRSAYLPTAYLRSTSTLGGASQATAAMGLSLRPIATLPIVAAAEGRLTSGTGGNRVQPVALAVSELPPIELGRGLRLEAYGQGGYVAGKYATAFADGQARVDREVASLGQVRARLGAGVWGGAQKGVARFDAGPSAAVTMPLGKQRYGRLGLDWRFRVAGDAEPGSGPAVTLSAGF</sequence>
<name>A0ABT0BFS2_9SPHN</name>
<comment type="caution">
    <text evidence="1">The sequence shown here is derived from an EMBL/GenBank/DDBJ whole genome shotgun (WGS) entry which is preliminary data.</text>
</comment>
<accession>A0ABT0BFS2</accession>
<dbReference type="EMBL" id="JALHLF010000065">
    <property type="protein sequence ID" value="MCJ2183902.1"/>
    <property type="molecule type" value="Genomic_DNA"/>
</dbReference>
<evidence type="ECO:0000313" key="2">
    <source>
        <dbReference type="Proteomes" id="UP001162881"/>
    </source>
</evidence>
<protein>
    <recommendedName>
        <fullName evidence="3">Bacterial surface antigen (D15) domain-containing protein</fullName>
    </recommendedName>
</protein>
<proteinExistence type="predicted"/>
<dbReference type="Proteomes" id="UP001162881">
    <property type="component" value="Unassembled WGS sequence"/>
</dbReference>
<evidence type="ECO:0008006" key="3">
    <source>
        <dbReference type="Google" id="ProtNLM"/>
    </source>
</evidence>
<evidence type="ECO:0000313" key="1">
    <source>
        <dbReference type="EMBL" id="MCJ2183902.1"/>
    </source>
</evidence>
<feature type="non-terminal residue" evidence="1">
    <location>
        <position position="1"/>
    </location>
</feature>
<keyword evidence="2" id="KW-1185">Reference proteome</keyword>
<gene>
    <name evidence="1" type="ORF">MTR62_14530</name>
</gene>